<evidence type="ECO:0000313" key="1">
    <source>
        <dbReference type="Proteomes" id="UP000887565"/>
    </source>
</evidence>
<organism evidence="1 2">
    <name type="scientific">Romanomermis culicivorax</name>
    <name type="common">Nematode worm</name>
    <dbReference type="NCBI Taxonomy" id="13658"/>
    <lineage>
        <taxon>Eukaryota</taxon>
        <taxon>Metazoa</taxon>
        <taxon>Ecdysozoa</taxon>
        <taxon>Nematoda</taxon>
        <taxon>Enoplea</taxon>
        <taxon>Dorylaimia</taxon>
        <taxon>Mermithida</taxon>
        <taxon>Mermithoidea</taxon>
        <taxon>Mermithidae</taxon>
        <taxon>Romanomermis</taxon>
    </lineage>
</organism>
<dbReference type="WBParaSite" id="nRc.2.0.1.t47420-RA">
    <property type="protein sequence ID" value="nRc.2.0.1.t47420-RA"/>
    <property type="gene ID" value="nRc.2.0.1.g47420"/>
</dbReference>
<accession>A0A915L8H4</accession>
<protein>
    <submittedName>
        <fullName evidence="2">Uncharacterized protein</fullName>
    </submittedName>
</protein>
<evidence type="ECO:0000313" key="2">
    <source>
        <dbReference type="WBParaSite" id="nRc.2.0.1.t47420-RA"/>
    </source>
</evidence>
<name>A0A915L8H4_ROMCU</name>
<dbReference type="AlphaFoldDB" id="A0A915L8H4"/>
<sequence length="83" mass="9544">MLCQECGYAVENIQYTYKSRKSLDFETSIKQIPTMTYIRQSASAKKSMSQNDIEEAANEKHHLKASMIRICDTGVLISSKMYR</sequence>
<proteinExistence type="predicted"/>
<dbReference type="Proteomes" id="UP000887565">
    <property type="component" value="Unplaced"/>
</dbReference>
<keyword evidence="1" id="KW-1185">Reference proteome</keyword>
<reference evidence="2" key="1">
    <citation type="submission" date="2022-11" db="UniProtKB">
        <authorList>
            <consortium name="WormBaseParasite"/>
        </authorList>
    </citation>
    <scope>IDENTIFICATION</scope>
</reference>